<dbReference type="EMBL" id="FMPG01000003">
    <property type="protein sequence ID" value="SCS82187.1"/>
    <property type="molecule type" value="Genomic_DNA"/>
</dbReference>
<comment type="similarity">
    <text evidence="1">Belongs to the AHA1 family.</text>
</comment>
<evidence type="ECO:0000256" key="1">
    <source>
        <dbReference type="ARBA" id="ARBA00006817"/>
    </source>
</evidence>
<keyword evidence="5" id="KW-1185">Reference proteome</keyword>
<dbReference type="OrthoDB" id="118413at2"/>
<dbReference type="InterPro" id="IPR013538">
    <property type="entry name" value="ASHA1/2-like_C"/>
</dbReference>
<accession>A0A1D4M1G8</accession>
<dbReference type="Proteomes" id="UP000095768">
    <property type="component" value="Unassembled WGS sequence"/>
</dbReference>
<organism evidence="3 6">
    <name type="scientific">Staphylococcus caeli</name>
    <dbReference type="NCBI Taxonomy" id="2201815"/>
    <lineage>
        <taxon>Bacteria</taxon>
        <taxon>Bacillati</taxon>
        <taxon>Bacillota</taxon>
        <taxon>Bacilli</taxon>
        <taxon>Bacillales</taxon>
        <taxon>Staphylococcaceae</taxon>
        <taxon>Staphylococcus</taxon>
    </lineage>
</organism>
<evidence type="ECO:0000313" key="4">
    <source>
        <dbReference type="EMBL" id="SCS92102.1"/>
    </source>
</evidence>
<evidence type="ECO:0000313" key="6">
    <source>
        <dbReference type="Proteomes" id="UP000095768"/>
    </source>
</evidence>
<dbReference type="RefSeq" id="WP_069995544.1">
    <property type="nucleotide sequence ID" value="NZ_FMPG01000003.1"/>
</dbReference>
<evidence type="ECO:0000259" key="2">
    <source>
        <dbReference type="Pfam" id="PF08327"/>
    </source>
</evidence>
<proteinExistence type="inferred from homology"/>
<dbReference type="Pfam" id="PF08327">
    <property type="entry name" value="AHSA1"/>
    <property type="match status" value="1"/>
</dbReference>
<dbReference type="Proteomes" id="UP000095412">
    <property type="component" value="Unassembled WGS sequence"/>
</dbReference>
<feature type="domain" description="Activator of Hsp90 ATPase homologue 1/2-like C-terminal" evidence="2">
    <location>
        <begin position="17"/>
        <end position="154"/>
    </location>
</feature>
<evidence type="ECO:0000313" key="5">
    <source>
        <dbReference type="Proteomes" id="UP000095412"/>
    </source>
</evidence>
<protein>
    <submittedName>
        <fullName evidence="3">Activator of Hsp90 ATPase1-like protein</fullName>
    </submittedName>
</protein>
<name>A0A1D4M1G8_9STAP</name>
<dbReference type="EMBL" id="FMPI01000008">
    <property type="protein sequence ID" value="SCS92102.1"/>
    <property type="molecule type" value="Genomic_DNA"/>
</dbReference>
<gene>
    <name evidence="3" type="ORF">SAMEA2297795_01236</name>
    <name evidence="4" type="ORF">SAMEA2297796_01373</name>
</gene>
<reference evidence="3 6" key="1">
    <citation type="submission" date="2016-09" db="EMBL/GenBank/DDBJ databases">
        <authorList>
            <consortium name="Pathogen Informatics"/>
        </authorList>
    </citation>
    <scope>NUCLEOTIDE SEQUENCE [LARGE SCALE GENOMIC DNA]</scope>
    <source>
        <strain evidence="3 6">82B</strain>
    </source>
</reference>
<evidence type="ECO:0000313" key="3">
    <source>
        <dbReference type="EMBL" id="SCS82187.1"/>
    </source>
</evidence>
<dbReference type="Gene3D" id="3.30.530.20">
    <property type="match status" value="1"/>
</dbReference>
<reference evidence="4 5" key="2">
    <citation type="submission" date="2016-09" db="EMBL/GenBank/DDBJ databases">
        <authorList>
            <consortium name="Pathogen Informatics"/>
            <person name="Sun Q."/>
            <person name="Inoue M."/>
        </authorList>
    </citation>
    <scope>NUCLEOTIDE SEQUENCE [LARGE SCALE GENOMIC DNA]</scope>
    <source>
        <strain evidence="4 5">82C</strain>
    </source>
</reference>
<dbReference type="CDD" id="cd07814">
    <property type="entry name" value="SRPBCC_CalC_Aha1-like"/>
    <property type="match status" value="1"/>
</dbReference>
<dbReference type="SUPFAM" id="SSF55961">
    <property type="entry name" value="Bet v1-like"/>
    <property type="match status" value="1"/>
</dbReference>
<dbReference type="InterPro" id="IPR023393">
    <property type="entry name" value="START-like_dom_sf"/>
</dbReference>
<dbReference type="AlphaFoldDB" id="A0A1D4M1G8"/>
<sequence length="157" mass="17562">MSVQVEENKIIFTREFNATAEKIFEAYTEQSLFEAWFHPQGATTEVYEFDVRTGGKAFFAIRAPQGTSYTITQYNEVTKPKLIDYNDYFADKEGNIDSKMAGMHNTIQLEPNEDGTTTLNAIAELPDAKAAQQLLDMGVEAGMNSTFDNLESLLASH</sequence>